<evidence type="ECO:0000313" key="3">
    <source>
        <dbReference type="Proteomes" id="UP000007519"/>
    </source>
</evidence>
<evidence type="ECO:0000256" key="1">
    <source>
        <dbReference type="SAM" id="MobiDB-lite"/>
    </source>
</evidence>
<feature type="region of interest" description="Disordered" evidence="1">
    <location>
        <begin position="39"/>
        <end position="74"/>
    </location>
</feature>
<dbReference type="KEGG" id="sgn:SGRA_3990"/>
<name>H6L8I0_SAPGL</name>
<dbReference type="AlphaFoldDB" id="H6L8I0"/>
<keyword evidence="3" id="KW-1185">Reference proteome</keyword>
<dbReference type="Proteomes" id="UP000007519">
    <property type="component" value="Chromosome"/>
</dbReference>
<protein>
    <submittedName>
        <fullName evidence="2">Uncharacterized protein</fullName>
    </submittedName>
</protein>
<accession>H6L8I0</accession>
<organism evidence="2 3">
    <name type="scientific">Saprospira grandis (strain Lewin)</name>
    <dbReference type="NCBI Taxonomy" id="984262"/>
    <lineage>
        <taxon>Bacteria</taxon>
        <taxon>Pseudomonadati</taxon>
        <taxon>Bacteroidota</taxon>
        <taxon>Saprospiria</taxon>
        <taxon>Saprospirales</taxon>
        <taxon>Saprospiraceae</taxon>
        <taxon>Saprospira</taxon>
    </lineage>
</organism>
<reference evidence="2 3" key="1">
    <citation type="journal article" date="2012" name="Stand. Genomic Sci.">
        <title>Complete genome sequencing and analysis of Saprospira grandis str. Lewin, a predatory marine bacterium.</title>
        <authorList>
            <person name="Saw J.H."/>
            <person name="Yuryev A."/>
            <person name="Kanbe M."/>
            <person name="Hou S."/>
            <person name="Young A.G."/>
            <person name="Aizawa S."/>
            <person name="Alam M."/>
        </authorList>
    </citation>
    <scope>NUCLEOTIDE SEQUENCE [LARGE SCALE GENOMIC DNA]</scope>
    <source>
        <strain evidence="2 3">Lewin</strain>
    </source>
</reference>
<evidence type="ECO:0000313" key="2">
    <source>
        <dbReference type="EMBL" id="AFC26705.1"/>
    </source>
</evidence>
<gene>
    <name evidence="2" type="ordered locus">SGRA_3990</name>
</gene>
<sequence>MEKGLLLQILGQILAFGQAAWPPALRALARAFGLAMCRGGRRPDQAGEARAGPSEQRAPKRSARRRREAPKLLH</sequence>
<dbReference type="HOGENOM" id="CLU_2685744_0_0_10"/>
<proteinExistence type="predicted"/>
<dbReference type="EMBL" id="CP002831">
    <property type="protein sequence ID" value="AFC26705.1"/>
    <property type="molecule type" value="Genomic_DNA"/>
</dbReference>
<feature type="compositionally biased region" description="Basic residues" evidence="1">
    <location>
        <begin position="59"/>
        <end position="68"/>
    </location>
</feature>